<feature type="transmembrane region" description="Helical" evidence="7">
    <location>
        <begin position="291"/>
        <end position="310"/>
    </location>
</feature>
<dbReference type="InterPro" id="IPR025558">
    <property type="entry name" value="DUF4283"/>
</dbReference>
<dbReference type="CDD" id="cd06222">
    <property type="entry name" value="RNase_H_like"/>
    <property type="match status" value="1"/>
</dbReference>
<dbReference type="Gene3D" id="3.30.420.10">
    <property type="entry name" value="Ribonuclease H-like superfamily/Ribonuclease H"/>
    <property type="match status" value="1"/>
</dbReference>
<accession>A0A803NW73</accession>
<reference evidence="9" key="2">
    <citation type="submission" date="2021-03" db="UniProtKB">
        <authorList>
            <consortium name="EnsemblPlants"/>
        </authorList>
    </citation>
    <scope>IDENTIFICATION</scope>
</reference>
<dbReference type="GO" id="GO:0090333">
    <property type="term" value="P:regulation of stomatal closure"/>
    <property type="evidence" value="ECO:0007669"/>
    <property type="project" value="TreeGrafter"/>
</dbReference>
<dbReference type="EnsemblPlants" id="evm.model.02.2066">
    <property type="protein sequence ID" value="cds.evm.model.02.2066"/>
    <property type="gene ID" value="evm.TU.02.2066"/>
</dbReference>
<feature type="transmembrane region" description="Helical" evidence="7">
    <location>
        <begin position="46"/>
        <end position="70"/>
    </location>
</feature>
<feature type="region of interest" description="Disordered" evidence="6">
    <location>
        <begin position="977"/>
        <end position="1010"/>
    </location>
</feature>
<evidence type="ECO:0000256" key="6">
    <source>
        <dbReference type="SAM" id="MobiDB-lite"/>
    </source>
</evidence>
<dbReference type="InterPro" id="IPR011701">
    <property type="entry name" value="MFS"/>
</dbReference>
<dbReference type="InterPro" id="IPR000477">
    <property type="entry name" value="RT_dom"/>
</dbReference>
<keyword evidence="2" id="KW-0813">Transport</keyword>
<dbReference type="InterPro" id="IPR036397">
    <property type="entry name" value="RNaseH_sf"/>
</dbReference>
<dbReference type="PANTHER" id="PTHR23504">
    <property type="entry name" value="MAJOR FACILITATOR SUPERFAMILY DOMAIN-CONTAINING PROTEIN 10"/>
    <property type="match status" value="1"/>
</dbReference>
<dbReference type="GO" id="GO:0022821">
    <property type="term" value="F:solute:potassium antiporter activity"/>
    <property type="evidence" value="ECO:0007669"/>
    <property type="project" value="TreeGrafter"/>
</dbReference>
<dbReference type="Gene3D" id="1.20.1250.20">
    <property type="entry name" value="MFS general substrate transporter like domains"/>
    <property type="match status" value="1"/>
</dbReference>
<dbReference type="GO" id="GO:0004523">
    <property type="term" value="F:RNA-DNA hybrid ribonuclease activity"/>
    <property type="evidence" value="ECO:0007669"/>
    <property type="project" value="InterPro"/>
</dbReference>
<feature type="transmembrane region" description="Helical" evidence="7">
    <location>
        <begin position="172"/>
        <end position="197"/>
    </location>
</feature>
<evidence type="ECO:0000313" key="10">
    <source>
        <dbReference type="Proteomes" id="UP000596661"/>
    </source>
</evidence>
<dbReference type="SUPFAM" id="SSF56219">
    <property type="entry name" value="DNase I-like"/>
    <property type="match status" value="1"/>
</dbReference>
<evidence type="ECO:0000259" key="8">
    <source>
        <dbReference type="PROSITE" id="PS50850"/>
    </source>
</evidence>
<feature type="transmembrane region" description="Helical" evidence="7">
    <location>
        <begin position="217"/>
        <end position="238"/>
    </location>
</feature>
<feature type="transmembrane region" description="Helical" evidence="7">
    <location>
        <begin position="82"/>
        <end position="104"/>
    </location>
</feature>
<dbReference type="Pfam" id="PF14392">
    <property type="entry name" value="zf-CCHC_4"/>
    <property type="match status" value="1"/>
</dbReference>
<dbReference type="CDD" id="cd17330">
    <property type="entry name" value="MFS_SLC46_TetA_like"/>
    <property type="match status" value="1"/>
</dbReference>
<keyword evidence="5 7" id="KW-0472">Membrane</keyword>
<dbReference type="Pfam" id="PF14111">
    <property type="entry name" value="DUF4283"/>
    <property type="match status" value="1"/>
</dbReference>
<dbReference type="PROSITE" id="PS50850">
    <property type="entry name" value="MFS"/>
    <property type="match status" value="1"/>
</dbReference>
<reference evidence="9" key="1">
    <citation type="submission" date="2018-11" db="EMBL/GenBank/DDBJ databases">
        <authorList>
            <person name="Grassa J C."/>
        </authorList>
    </citation>
    <scope>NUCLEOTIDE SEQUENCE [LARGE SCALE GENOMIC DNA]</scope>
</reference>
<dbReference type="SUPFAM" id="SSF53098">
    <property type="entry name" value="Ribonuclease H-like"/>
    <property type="match status" value="1"/>
</dbReference>
<dbReference type="GO" id="GO:0003676">
    <property type="term" value="F:nucleic acid binding"/>
    <property type="evidence" value="ECO:0007669"/>
    <property type="project" value="InterPro"/>
</dbReference>
<proteinExistence type="predicted"/>
<protein>
    <recommendedName>
        <fullName evidence="8">Major facilitator superfamily (MFS) profile domain-containing protein</fullName>
    </recommendedName>
</protein>
<feature type="transmembrane region" description="Helical" evidence="7">
    <location>
        <begin position="116"/>
        <end position="135"/>
    </location>
</feature>
<dbReference type="GO" id="GO:0009705">
    <property type="term" value="C:plant-type vacuole membrane"/>
    <property type="evidence" value="ECO:0007669"/>
    <property type="project" value="TreeGrafter"/>
</dbReference>
<feature type="domain" description="Major facilitator superfamily (MFS) profile" evidence="8">
    <location>
        <begin position="44"/>
        <end position="482"/>
    </location>
</feature>
<dbReference type="EMBL" id="UZAU01000231">
    <property type="status" value="NOT_ANNOTATED_CDS"/>
    <property type="molecule type" value="Genomic_DNA"/>
</dbReference>
<evidence type="ECO:0000256" key="5">
    <source>
        <dbReference type="ARBA" id="ARBA00023136"/>
    </source>
</evidence>
<evidence type="ECO:0000256" key="1">
    <source>
        <dbReference type="ARBA" id="ARBA00004141"/>
    </source>
</evidence>
<evidence type="ECO:0000313" key="9">
    <source>
        <dbReference type="EnsemblPlants" id="cds.evm.model.02.2066"/>
    </source>
</evidence>
<feature type="transmembrane region" description="Helical" evidence="7">
    <location>
        <begin position="368"/>
        <end position="394"/>
    </location>
</feature>
<dbReference type="Pfam" id="PF03372">
    <property type="entry name" value="Exo_endo_phos"/>
    <property type="match status" value="1"/>
</dbReference>
<sequence length="2108" mass="239170">MAEEEEQQSVQREKLLKKEYYYPDCPGCKVDQYKASQRAFPFRDVFNIWIIVVTSSLPISSLFPFLYFMVRDLKIANREEDIAYYAGYVGSAYMLGRALTSVFWGVIADRYGRKPVIIFGTIALIICNTVFGLSVNYWMAIATRFLLGSLNGVLGPMKAYASEIFREEYQALGMSTVSTAWGIGLVIGPALGGFFAQPAEKYPHIFSKDSFFGRFPYFMPCFCISLIAVVVLIMSFWLPETLHKHDGKNRASITDSFDSLENASFMINTNQSKEQNQEENKPKSKSLLRNWPLMSSIMVYCVFSLHEMAYDEIFSLWAVSPRKFGGLSYSTENVGEVLAITGIALLVFQMFLYPILENFFGTIMVSRVSGALTIPLLTSFPYIALLSGVALFVVLNIANMLKSFLAASLITGLFILQNRAVDQEQRGAANGLSMTAMSLFKAVGPAVGGAVVILACDCEMVVVNEMDQEMVTVTVDTRDDSVAKMMERDSEMEIEMMELFEDLTLEDIVANKACVGKIMGCKNMAASVVKKILLGIWNLEDGWRMKKFEEGVLGFFFESEADCSFVLNKRPWLVNGVLLNLKPWPLEGEVRLSEFELARFWVEFHGLPTRCLSENNIPILAKKVGQLVKSDGKSKEETVRRGFLRCWVDVWLSHPVPAGFFFKTGANPEVWVQFKYEKLPYLCFNCGMLAHSNRECLAPTTWVTPPKGEAVKMYGPWIKTEGPSGSCFNAAAFKRERLLCNEGVKLIGGNARQRVGWKKATHRCKSEQEGSSRTAVLGRRAGKMEGTEEGTLHGALHGSGRPLCSKDDDVARREGKTVVPREFENPPREECLNIPPKNILTELPTPDFASVGHENELGLIPDIGPSLIQSLNIPHIWTCKSQMPHHFPEPINFKWPTNDPQLQKLYCDLLGPDYTNLYKVQPSLISNPPNVSEMIVHLLGSRKRKAHTWYQPIPDKLENSPFEEVSQSATTINDLKASKTDGEGEEVAGESFKAGTSRGNPRGRRKKGETCSSFLKRTSGVKTRRSKKLHREGGGQSHAPTFAMRCLSWNCRGLRRPVAERALRKLSRGEGFDVIFLMETKVDEVFMKNLTRKLGYHDFCGIPAIGIAGGFCIAWKKGLKMIVRKKFNTGFECQIEEENRAVWTMFFMYGTPYGREKNAFWQWFSTLVMKCESNWVVCGDLNVIAEASEKRGGCEYNSREGAHLQNFMVDTGGVDLGFVGPKFTWMRSKGSPNSVRKRLDRVIACADWCVKYPEAAVVHHAIMASDHAPVVLDSQPVTQKLHYPFRFLEVWTADPRCIEVIQRAWSKQCYGRAGIRVCGKLRNTKNALKVWNRDVFGFCDQQLKSLYARLSFLQSQVQVQASTCEEEAEIQLRIIELEQRQERIWRQKSRELWVAIGDCNSKFFHTATLIRRRRNSIRAILDDGQDWILDRAGIGEYFTRKFRGLYRVEARFDRDLSPLSKEGRGLRQGDPLSPYLFILCSEVLSKLLVRAEARSQISGIRIGKETQPITHLFYADDAIFFCRANTDEAMKLNACFDTYEAWSGQKINKRKSGIVFSPKVKQEDKGLIQRILTMKGLDHKEKYLGNPFFYSARSREDFNFLKEKIIARLEGWKAKQLSIAGRQTLITSVLQSIPCYAMSTLKIPVSICNEMDRIVARFWWKGNLQPEGRYHALKSWADCCQPKEMENLGFRRFRDINMALLAKLSWFMLDAENSNRPWVQILNAKYCTVQDFWSVHGKQEDSKVWRGILANRDLCVKSAGLLVGEGDFDIWTRPWVPFYSPEEVCNAFTYNVTHAFTKVSDLFLPGTRQWNAQLISQCFSREVTDAILRIRPLCDSRDTVFWQGNNSENEVHLFRDCHFARCLWFSSPWGIINSNLGSLSFEDWFLWLVDTGNDSIMMFGACVMEHIWQCRNKLLFQGVKPNLTMSIRQLWQRFNEFKEILLDECKLTLTTTVNTCSGVTWDLHVRVDASVLDGMAGISVVEMQEDQDEGGVILQSEVVENVLAAELLAIFKALSWAVERKARSVLVESDSLVAVKALMAKELPFAWGSYPLFSACCNLFVFFDHCVVSHISRDINSLANACARYARVSCVNLRCLVREVVPFVATLF</sequence>
<feature type="transmembrane region" description="Helical" evidence="7">
    <location>
        <begin position="337"/>
        <end position="356"/>
    </location>
</feature>
<keyword evidence="4 7" id="KW-1133">Transmembrane helix</keyword>
<dbReference type="Gramene" id="evm.model.02.2066">
    <property type="protein sequence ID" value="cds.evm.model.02.2066"/>
    <property type="gene ID" value="evm.TU.02.2066"/>
</dbReference>
<dbReference type="InterPro" id="IPR012337">
    <property type="entry name" value="RNaseH-like_sf"/>
</dbReference>
<dbReference type="Proteomes" id="UP000596661">
    <property type="component" value="Chromosome 2"/>
</dbReference>
<comment type="subcellular location">
    <subcellularLocation>
        <location evidence="1">Membrane</location>
        <topology evidence="1">Multi-pass membrane protein</topology>
    </subcellularLocation>
</comment>
<dbReference type="Gene3D" id="3.60.10.10">
    <property type="entry name" value="Endonuclease/exonuclease/phosphatase"/>
    <property type="match status" value="1"/>
</dbReference>
<dbReference type="InterPro" id="IPR002156">
    <property type="entry name" value="RNaseH_domain"/>
</dbReference>
<dbReference type="PANTHER" id="PTHR23504:SF114">
    <property type="entry name" value="PROTEIN ZINC INDUCED FACILITATOR-LIKE 1"/>
    <property type="match status" value="1"/>
</dbReference>
<dbReference type="InterPro" id="IPR005135">
    <property type="entry name" value="Endo/exonuclease/phosphatase"/>
</dbReference>
<dbReference type="InterPro" id="IPR036259">
    <property type="entry name" value="MFS_trans_sf"/>
</dbReference>
<dbReference type="Pfam" id="PF13456">
    <property type="entry name" value="RVT_3"/>
    <property type="match status" value="1"/>
</dbReference>
<dbReference type="Pfam" id="PF00078">
    <property type="entry name" value="RVT_1"/>
    <property type="match status" value="1"/>
</dbReference>
<organism evidence="9 10">
    <name type="scientific">Cannabis sativa</name>
    <name type="common">Hemp</name>
    <name type="synonym">Marijuana</name>
    <dbReference type="NCBI Taxonomy" id="3483"/>
    <lineage>
        <taxon>Eukaryota</taxon>
        <taxon>Viridiplantae</taxon>
        <taxon>Streptophyta</taxon>
        <taxon>Embryophyta</taxon>
        <taxon>Tracheophyta</taxon>
        <taxon>Spermatophyta</taxon>
        <taxon>Magnoliopsida</taxon>
        <taxon>eudicotyledons</taxon>
        <taxon>Gunneridae</taxon>
        <taxon>Pentapetalae</taxon>
        <taxon>rosids</taxon>
        <taxon>fabids</taxon>
        <taxon>Rosales</taxon>
        <taxon>Cannabaceae</taxon>
        <taxon>Cannabis</taxon>
    </lineage>
</organism>
<evidence type="ECO:0000256" key="3">
    <source>
        <dbReference type="ARBA" id="ARBA00022692"/>
    </source>
</evidence>
<feature type="region of interest" description="Disordered" evidence="6">
    <location>
        <begin position="786"/>
        <end position="811"/>
    </location>
</feature>
<dbReference type="InterPro" id="IPR025836">
    <property type="entry name" value="Zn_knuckle_CX2CX4HX4C"/>
</dbReference>
<evidence type="ECO:0000256" key="2">
    <source>
        <dbReference type="ARBA" id="ARBA00022448"/>
    </source>
</evidence>
<dbReference type="Pfam" id="PF07690">
    <property type="entry name" value="MFS_1"/>
    <property type="match status" value="1"/>
</dbReference>
<evidence type="ECO:0000256" key="7">
    <source>
        <dbReference type="SAM" id="Phobius"/>
    </source>
</evidence>
<dbReference type="InterPro" id="IPR044730">
    <property type="entry name" value="RNase_H-like_dom_plant"/>
</dbReference>
<keyword evidence="10" id="KW-1185">Reference proteome</keyword>
<dbReference type="InterPro" id="IPR036691">
    <property type="entry name" value="Endo/exonu/phosph_ase_sf"/>
</dbReference>
<keyword evidence="3 7" id="KW-0812">Transmembrane</keyword>
<dbReference type="InterPro" id="IPR020846">
    <property type="entry name" value="MFS_dom"/>
</dbReference>
<evidence type="ECO:0000256" key="4">
    <source>
        <dbReference type="ARBA" id="ARBA00022989"/>
    </source>
</evidence>
<dbReference type="SUPFAM" id="SSF103473">
    <property type="entry name" value="MFS general substrate transporter"/>
    <property type="match status" value="1"/>
</dbReference>
<dbReference type="GO" id="GO:0005886">
    <property type="term" value="C:plasma membrane"/>
    <property type="evidence" value="ECO:0007669"/>
    <property type="project" value="TreeGrafter"/>
</dbReference>
<name>A0A803NW73_CANSA</name>